<reference evidence="1" key="1">
    <citation type="submission" date="2023-03" db="EMBL/GenBank/DDBJ databases">
        <title>Chromosome-scale reference genome and RAD-based genetic map of yellow starthistle (Centaurea solstitialis) reveal putative structural variation and QTLs associated with invader traits.</title>
        <authorList>
            <person name="Reatini B."/>
            <person name="Cang F.A."/>
            <person name="Jiang Q."/>
            <person name="Mckibben M.T.W."/>
            <person name="Barker M.S."/>
            <person name="Rieseberg L.H."/>
            <person name="Dlugosch K.M."/>
        </authorList>
    </citation>
    <scope>NUCLEOTIDE SEQUENCE</scope>
    <source>
        <strain evidence="1">CAN-66</strain>
        <tissue evidence="1">Leaf</tissue>
    </source>
</reference>
<evidence type="ECO:0000313" key="1">
    <source>
        <dbReference type="EMBL" id="KAJ9541938.1"/>
    </source>
</evidence>
<name>A0AA38SN50_9ASTR</name>
<accession>A0AA38SN50</accession>
<protein>
    <submittedName>
        <fullName evidence="1">Uncharacterized protein</fullName>
    </submittedName>
</protein>
<comment type="caution">
    <text evidence="1">The sequence shown here is derived from an EMBL/GenBank/DDBJ whole genome shotgun (WGS) entry which is preliminary data.</text>
</comment>
<evidence type="ECO:0000313" key="2">
    <source>
        <dbReference type="Proteomes" id="UP001172457"/>
    </source>
</evidence>
<keyword evidence="2" id="KW-1185">Reference proteome</keyword>
<sequence>MLDYGLTFLNTPIYIDNSSAIKEHNRVAYLKKDEHNEDFHKIIDFLKSSHIATAITINPTIYKGHMQQFWTNATTEEINGVPTISSKVGGRRFSITEAKIRAHLKLDDLNGITSFSISDVFENLKMMGYEGSIGDLKLEKSKFSPQ</sequence>
<dbReference type="EMBL" id="JARYMX010000007">
    <property type="protein sequence ID" value="KAJ9541938.1"/>
    <property type="molecule type" value="Genomic_DNA"/>
</dbReference>
<proteinExistence type="predicted"/>
<gene>
    <name evidence="1" type="ORF">OSB04_028444</name>
</gene>
<dbReference type="Proteomes" id="UP001172457">
    <property type="component" value="Chromosome 7"/>
</dbReference>
<dbReference type="AlphaFoldDB" id="A0AA38SN50"/>
<organism evidence="1 2">
    <name type="scientific">Centaurea solstitialis</name>
    <name type="common">yellow star-thistle</name>
    <dbReference type="NCBI Taxonomy" id="347529"/>
    <lineage>
        <taxon>Eukaryota</taxon>
        <taxon>Viridiplantae</taxon>
        <taxon>Streptophyta</taxon>
        <taxon>Embryophyta</taxon>
        <taxon>Tracheophyta</taxon>
        <taxon>Spermatophyta</taxon>
        <taxon>Magnoliopsida</taxon>
        <taxon>eudicotyledons</taxon>
        <taxon>Gunneridae</taxon>
        <taxon>Pentapetalae</taxon>
        <taxon>asterids</taxon>
        <taxon>campanulids</taxon>
        <taxon>Asterales</taxon>
        <taxon>Asteraceae</taxon>
        <taxon>Carduoideae</taxon>
        <taxon>Cardueae</taxon>
        <taxon>Centaureinae</taxon>
        <taxon>Centaurea</taxon>
    </lineage>
</organism>